<reference evidence="8" key="1">
    <citation type="journal article" date="2019" name="Int. J. Syst. Evol. Microbiol.">
        <title>The Global Catalogue of Microorganisms (GCM) 10K type strain sequencing project: providing services to taxonomists for standard genome sequencing and annotation.</title>
        <authorList>
            <consortium name="The Broad Institute Genomics Platform"/>
            <consortium name="The Broad Institute Genome Sequencing Center for Infectious Disease"/>
            <person name="Wu L."/>
            <person name="Ma J."/>
        </authorList>
    </citation>
    <scope>NUCLEOTIDE SEQUENCE [LARGE SCALE GENOMIC DNA]</scope>
    <source>
        <strain evidence="8">LMG 29894</strain>
    </source>
</reference>
<keyword evidence="4" id="KW-0408">Iron</keyword>
<proteinExistence type="predicted"/>
<keyword evidence="5" id="KW-0411">Iron-sulfur</keyword>
<evidence type="ECO:0000313" key="7">
    <source>
        <dbReference type="EMBL" id="MFC4160241.1"/>
    </source>
</evidence>
<dbReference type="InterPro" id="IPR058240">
    <property type="entry name" value="rSAM_sf"/>
</dbReference>
<organism evidence="7 8">
    <name type="scientific">Chitinimonas lacunae</name>
    <dbReference type="NCBI Taxonomy" id="1963018"/>
    <lineage>
        <taxon>Bacteria</taxon>
        <taxon>Pseudomonadati</taxon>
        <taxon>Pseudomonadota</taxon>
        <taxon>Betaproteobacteria</taxon>
        <taxon>Neisseriales</taxon>
        <taxon>Chitinibacteraceae</taxon>
        <taxon>Chitinimonas</taxon>
    </lineage>
</organism>
<dbReference type="InterPro" id="IPR013785">
    <property type="entry name" value="Aldolase_TIM"/>
</dbReference>
<keyword evidence="3" id="KW-0479">Metal-binding</keyword>
<dbReference type="InterPro" id="IPR007197">
    <property type="entry name" value="rSAM"/>
</dbReference>
<dbReference type="Pfam" id="PF04055">
    <property type="entry name" value="Radical_SAM"/>
    <property type="match status" value="1"/>
</dbReference>
<evidence type="ECO:0000256" key="5">
    <source>
        <dbReference type="ARBA" id="ARBA00023014"/>
    </source>
</evidence>
<comment type="caution">
    <text evidence="7">The sequence shown here is derived from an EMBL/GenBank/DDBJ whole genome shotgun (WGS) entry which is preliminary data.</text>
</comment>
<dbReference type="SFLD" id="SFLDS00029">
    <property type="entry name" value="Radical_SAM"/>
    <property type="match status" value="1"/>
</dbReference>
<dbReference type="PANTHER" id="PTHR11228">
    <property type="entry name" value="RADICAL SAM DOMAIN PROTEIN"/>
    <property type="match status" value="1"/>
</dbReference>
<evidence type="ECO:0000313" key="8">
    <source>
        <dbReference type="Proteomes" id="UP001595791"/>
    </source>
</evidence>
<comment type="cofactor">
    <cofactor evidence="1">
        <name>[4Fe-4S] cluster</name>
        <dbReference type="ChEBI" id="CHEBI:49883"/>
    </cofactor>
</comment>
<evidence type="ECO:0000259" key="6">
    <source>
        <dbReference type="Pfam" id="PF04055"/>
    </source>
</evidence>
<dbReference type="RefSeq" id="WP_378164864.1">
    <property type="nucleotide sequence ID" value="NZ_JBHSBU010000001.1"/>
</dbReference>
<dbReference type="PANTHER" id="PTHR11228:SF34">
    <property type="entry name" value="TUNGSTEN-CONTAINING ALDEHYDE FERREDOXIN OXIDOREDUCTASE COFACTOR MODIFYING PROTEIN"/>
    <property type="match status" value="1"/>
</dbReference>
<dbReference type="EMBL" id="JBHSBU010000001">
    <property type="protein sequence ID" value="MFC4160241.1"/>
    <property type="molecule type" value="Genomic_DNA"/>
</dbReference>
<dbReference type="SUPFAM" id="SSF102114">
    <property type="entry name" value="Radical SAM enzymes"/>
    <property type="match status" value="1"/>
</dbReference>
<dbReference type="InterPro" id="IPR050377">
    <property type="entry name" value="Radical_SAM_PqqE_MftC-like"/>
</dbReference>
<evidence type="ECO:0000256" key="3">
    <source>
        <dbReference type="ARBA" id="ARBA00022723"/>
    </source>
</evidence>
<sequence length="385" mass="43204">MYLPAELDLRTTAHLPSKVHPFGIGYTMHGWDYGRLEVEAAINAGRMLNPAAELASNVCALNCFFCYTEDPANQDGLKQKLSGEMNLQRKLELIDEFAALGARSVNIVGAGEPLIDPDFWRWTSHIAESGMVPLVYTEGTAAGNYRKGLHNPEVAQRLYELGATVVLKVNSLADHDYQNRIVMSGDRARKKPLRLDYFALRQQALATLIATGFTRHDPTRLGFDTIVCRENYAEILDIHRYARDNNIFVLFVNYLPSGRSTTPLQNAISRDEEYALFQAIAEYDARQHQLVHDAHYPYAGGVPCTIRGTGVLVRIQGSVWDCPGMSEHLGELSQAPLAQLYGDWIRRRQTFDGGCPPRDMAMGAYHKVQVIRRIERSGRQEPVLL</sequence>
<keyword evidence="8" id="KW-1185">Reference proteome</keyword>
<dbReference type="Proteomes" id="UP001595791">
    <property type="component" value="Unassembled WGS sequence"/>
</dbReference>
<feature type="domain" description="Radical SAM core" evidence="6">
    <location>
        <begin position="56"/>
        <end position="239"/>
    </location>
</feature>
<name>A0ABV8MT22_9NEIS</name>
<gene>
    <name evidence="7" type="ORF">ACFOW7_12915</name>
</gene>
<evidence type="ECO:0000256" key="4">
    <source>
        <dbReference type="ARBA" id="ARBA00023004"/>
    </source>
</evidence>
<dbReference type="Gene3D" id="3.20.20.70">
    <property type="entry name" value="Aldolase class I"/>
    <property type="match status" value="1"/>
</dbReference>
<protein>
    <submittedName>
        <fullName evidence="7">Radical SAM protein</fullName>
    </submittedName>
</protein>
<accession>A0ABV8MT22</accession>
<evidence type="ECO:0000256" key="2">
    <source>
        <dbReference type="ARBA" id="ARBA00022691"/>
    </source>
</evidence>
<keyword evidence="2" id="KW-0949">S-adenosyl-L-methionine</keyword>
<evidence type="ECO:0000256" key="1">
    <source>
        <dbReference type="ARBA" id="ARBA00001966"/>
    </source>
</evidence>